<dbReference type="CDD" id="cd04794">
    <property type="entry name" value="euk_LANCL"/>
    <property type="match status" value="1"/>
</dbReference>
<comment type="similarity">
    <text evidence="1">Belongs to the LanC-like protein family.</text>
</comment>
<evidence type="ECO:0000256" key="1">
    <source>
        <dbReference type="ARBA" id="ARBA00007179"/>
    </source>
</evidence>
<evidence type="ECO:0000256" key="3">
    <source>
        <dbReference type="PIRSR" id="PIRSR607822-1"/>
    </source>
</evidence>
<dbReference type="FunFam" id="1.50.10.10:FF:000012">
    <property type="entry name" value="LanC-like protein 3"/>
    <property type="match status" value="1"/>
</dbReference>
<dbReference type="OMA" id="YQEGCGE"/>
<dbReference type="PANTHER" id="PTHR12736">
    <property type="entry name" value="LANC-LIKE PROTEIN"/>
    <property type="match status" value="1"/>
</dbReference>
<dbReference type="PRINTS" id="PR01950">
    <property type="entry name" value="LANCSUPER"/>
</dbReference>
<evidence type="ECO:0000313" key="5">
    <source>
        <dbReference type="Proteomes" id="UP000007266"/>
    </source>
</evidence>
<reference evidence="4 5" key="1">
    <citation type="journal article" date="2008" name="Nature">
        <title>The genome of the model beetle and pest Tribolium castaneum.</title>
        <authorList>
            <consortium name="Tribolium Genome Sequencing Consortium"/>
            <person name="Richards S."/>
            <person name="Gibbs R.A."/>
            <person name="Weinstock G.M."/>
            <person name="Brown S.J."/>
            <person name="Denell R."/>
            <person name="Beeman R.W."/>
            <person name="Gibbs R."/>
            <person name="Beeman R.W."/>
            <person name="Brown S.J."/>
            <person name="Bucher G."/>
            <person name="Friedrich M."/>
            <person name="Grimmelikhuijzen C.J."/>
            <person name="Klingler M."/>
            <person name="Lorenzen M."/>
            <person name="Richards S."/>
            <person name="Roth S."/>
            <person name="Schroder R."/>
            <person name="Tautz D."/>
            <person name="Zdobnov E.M."/>
            <person name="Muzny D."/>
            <person name="Gibbs R.A."/>
            <person name="Weinstock G.M."/>
            <person name="Attaway T."/>
            <person name="Bell S."/>
            <person name="Buhay C.J."/>
            <person name="Chandrabose M.N."/>
            <person name="Chavez D."/>
            <person name="Clerk-Blankenburg K.P."/>
            <person name="Cree A."/>
            <person name="Dao M."/>
            <person name="Davis C."/>
            <person name="Chacko J."/>
            <person name="Dinh H."/>
            <person name="Dugan-Rocha S."/>
            <person name="Fowler G."/>
            <person name="Garner T.T."/>
            <person name="Garnes J."/>
            <person name="Gnirke A."/>
            <person name="Hawes A."/>
            <person name="Hernandez J."/>
            <person name="Hines S."/>
            <person name="Holder M."/>
            <person name="Hume J."/>
            <person name="Jhangiani S.N."/>
            <person name="Joshi V."/>
            <person name="Khan Z.M."/>
            <person name="Jackson L."/>
            <person name="Kovar C."/>
            <person name="Kowis A."/>
            <person name="Lee S."/>
            <person name="Lewis L.R."/>
            <person name="Margolis J."/>
            <person name="Morgan M."/>
            <person name="Nazareth L.V."/>
            <person name="Nguyen N."/>
            <person name="Okwuonu G."/>
            <person name="Parker D."/>
            <person name="Richards S."/>
            <person name="Ruiz S.J."/>
            <person name="Santibanez J."/>
            <person name="Savard J."/>
            <person name="Scherer S.E."/>
            <person name="Schneider B."/>
            <person name="Sodergren E."/>
            <person name="Tautz D."/>
            <person name="Vattahil S."/>
            <person name="Villasana D."/>
            <person name="White C.S."/>
            <person name="Wright R."/>
            <person name="Park Y."/>
            <person name="Beeman R.W."/>
            <person name="Lord J."/>
            <person name="Oppert B."/>
            <person name="Lorenzen M."/>
            <person name="Brown S."/>
            <person name="Wang L."/>
            <person name="Savard J."/>
            <person name="Tautz D."/>
            <person name="Richards S."/>
            <person name="Weinstock G."/>
            <person name="Gibbs R.A."/>
            <person name="Liu Y."/>
            <person name="Worley K."/>
            <person name="Weinstock G."/>
            <person name="Elsik C.G."/>
            <person name="Reese J.T."/>
            <person name="Elhaik E."/>
            <person name="Landan G."/>
            <person name="Graur D."/>
            <person name="Arensburger P."/>
            <person name="Atkinson P."/>
            <person name="Beeman R.W."/>
            <person name="Beidler J."/>
            <person name="Brown S.J."/>
            <person name="Demuth J.P."/>
            <person name="Drury D.W."/>
            <person name="Du Y.Z."/>
            <person name="Fujiwara H."/>
            <person name="Lorenzen M."/>
            <person name="Maselli V."/>
            <person name="Osanai M."/>
            <person name="Park Y."/>
            <person name="Robertson H.M."/>
            <person name="Tu Z."/>
            <person name="Wang J.J."/>
            <person name="Wang S."/>
            <person name="Richards S."/>
            <person name="Song H."/>
            <person name="Zhang L."/>
            <person name="Sodergren E."/>
            <person name="Werner D."/>
            <person name="Stanke M."/>
            <person name="Morgenstern B."/>
            <person name="Solovyev V."/>
            <person name="Kosarev P."/>
            <person name="Brown G."/>
            <person name="Chen H.C."/>
            <person name="Ermolaeva O."/>
            <person name="Hlavina W."/>
            <person name="Kapustin Y."/>
            <person name="Kiryutin B."/>
            <person name="Kitts P."/>
            <person name="Maglott D."/>
            <person name="Pruitt K."/>
            <person name="Sapojnikov V."/>
            <person name="Souvorov A."/>
            <person name="Mackey A.J."/>
            <person name="Waterhouse R.M."/>
            <person name="Wyder S."/>
            <person name="Zdobnov E.M."/>
            <person name="Zdobnov E.M."/>
            <person name="Wyder S."/>
            <person name="Kriventseva E.V."/>
            <person name="Kadowaki T."/>
            <person name="Bork P."/>
            <person name="Aranda M."/>
            <person name="Bao R."/>
            <person name="Beermann A."/>
            <person name="Berns N."/>
            <person name="Bolognesi R."/>
            <person name="Bonneton F."/>
            <person name="Bopp D."/>
            <person name="Brown S.J."/>
            <person name="Bucher G."/>
            <person name="Butts T."/>
            <person name="Chaumot A."/>
            <person name="Denell R.E."/>
            <person name="Ferrier D.E."/>
            <person name="Friedrich M."/>
            <person name="Gordon C.M."/>
            <person name="Jindra M."/>
            <person name="Klingler M."/>
            <person name="Lan Q."/>
            <person name="Lattorff H.M."/>
            <person name="Laudet V."/>
            <person name="von Levetsow C."/>
            <person name="Liu Z."/>
            <person name="Lutz R."/>
            <person name="Lynch J.A."/>
            <person name="da Fonseca R.N."/>
            <person name="Posnien N."/>
            <person name="Reuter R."/>
            <person name="Roth S."/>
            <person name="Savard J."/>
            <person name="Schinko J.B."/>
            <person name="Schmitt C."/>
            <person name="Schoppmeier M."/>
            <person name="Schroder R."/>
            <person name="Shippy T.D."/>
            <person name="Simonnet F."/>
            <person name="Marques-Souza H."/>
            <person name="Tautz D."/>
            <person name="Tomoyasu Y."/>
            <person name="Trauner J."/>
            <person name="Van der Zee M."/>
            <person name="Vervoort M."/>
            <person name="Wittkopp N."/>
            <person name="Wimmer E.A."/>
            <person name="Yang X."/>
            <person name="Jones A.K."/>
            <person name="Sattelle D.B."/>
            <person name="Ebert P.R."/>
            <person name="Nelson D."/>
            <person name="Scott J.G."/>
            <person name="Beeman R.W."/>
            <person name="Muthukrishnan S."/>
            <person name="Kramer K.J."/>
            <person name="Arakane Y."/>
            <person name="Beeman R.W."/>
            <person name="Zhu Q."/>
            <person name="Hogenkamp D."/>
            <person name="Dixit R."/>
            <person name="Oppert B."/>
            <person name="Jiang H."/>
            <person name="Zou Z."/>
            <person name="Marshall J."/>
            <person name="Elpidina E."/>
            <person name="Vinokurov K."/>
            <person name="Oppert C."/>
            <person name="Zou Z."/>
            <person name="Evans J."/>
            <person name="Lu Z."/>
            <person name="Zhao P."/>
            <person name="Sumathipala N."/>
            <person name="Altincicek B."/>
            <person name="Vilcinskas A."/>
            <person name="Williams M."/>
            <person name="Hultmark D."/>
            <person name="Hetru C."/>
            <person name="Jiang H."/>
            <person name="Grimmelikhuijzen C.J."/>
            <person name="Hauser F."/>
            <person name="Cazzamali G."/>
            <person name="Williamson M."/>
            <person name="Park Y."/>
            <person name="Li B."/>
            <person name="Tanaka Y."/>
            <person name="Predel R."/>
            <person name="Neupert S."/>
            <person name="Schachtner J."/>
            <person name="Verleyen P."/>
            <person name="Raible F."/>
            <person name="Bork P."/>
            <person name="Friedrich M."/>
            <person name="Walden K.K."/>
            <person name="Robertson H.M."/>
            <person name="Angeli S."/>
            <person name="Foret S."/>
            <person name="Bucher G."/>
            <person name="Schuetz S."/>
            <person name="Maleszka R."/>
            <person name="Wimmer E.A."/>
            <person name="Beeman R.W."/>
            <person name="Lorenzen M."/>
            <person name="Tomoyasu Y."/>
            <person name="Miller S.C."/>
            <person name="Grossmann D."/>
            <person name="Bucher G."/>
        </authorList>
    </citation>
    <scope>NUCLEOTIDE SEQUENCE [LARGE SCALE GENOMIC DNA]</scope>
    <source>
        <strain evidence="4 5">Georgia GA2</strain>
    </source>
</reference>
<dbReference type="InterPro" id="IPR012341">
    <property type="entry name" value="6hp_glycosidase-like_sf"/>
</dbReference>
<dbReference type="GO" id="GO:0005975">
    <property type="term" value="P:carbohydrate metabolic process"/>
    <property type="evidence" value="ECO:0007669"/>
    <property type="project" value="InterPro"/>
</dbReference>
<dbReference type="Pfam" id="PF05147">
    <property type="entry name" value="LANC_like"/>
    <property type="match status" value="1"/>
</dbReference>
<feature type="binding site" evidence="3">
    <location>
        <position position="350"/>
    </location>
    <ligand>
        <name>Zn(2+)</name>
        <dbReference type="ChEBI" id="CHEBI:29105"/>
    </ligand>
</feature>
<dbReference type="EMBL" id="KQ971354">
    <property type="protein sequence ID" value="EFA06012.2"/>
    <property type="molecule type" value="Genomic_DNA"/>
</dbReference>
<dbReference type="OrthoDB" id="10257263at2759"/>
<keyword evidence="3" id="KW-0862">Zinc</keyword>
<protein>
    <recommendedName>
        <fullName evidence="2">LanC-like protein 3 homolog</fullName>
    </recommendedName>
</protein>
<accession>D6WR42</accession>
<dbReference type="GO" id="GO:0031179">
    <property type="term" value="P:peptide modification"/>
    <property type="evidence" value="ECO:0007669"/>
    <property type="project" value="InterPro"/>
</dbReference>
<dbReference type="PRINTS" id="PR01951">
    <property type="entry name" value="LANCEUKARYTE"/>
</dbReference>
<dbReference type="AlphaFoldDB" id="D6WR42"/>
<dbReference type="GO" id="GO:0046872">
    <property type="term" value="F:metal ion binding"/>
    <property type="evidence" value="ECO:0007669"/>
    <property type="project" value="UniProtKB-KW"/>
</dbReference>
<evidence type="ECO:0000313" key="4">
    <source>
        <dbReference type="EMBL" id="EFA06012.2"/>
    </source>
</evidence>
<dbReference type="Proteomes" id="UP000007266">
    <property type="component" value="Linkage group 7"/>
</dbReference>
<feature type="binding site" evidence="3">
    <location>
        <position position="304"/>
    </location>
    <ligand>
        <name>Zn(2+)</name>
        <dbReference type="ChEBI" id="CHEBI:29105"/>
    </ligand>
</feature>
<feature type="binding site" evidence="3">
    <location>
        <position position="351"/>
    </location>
    <ligand>
        <name>Zn(2+)</name>
        <dbReference type="ChEBI" id="CHEBI:29105"/>
    </ligand>
</feature>
<evidence type="ECO:0000256" key="2">
    <source>
        <dbReference type="ARBA" id="ARBA00069999"/>
    </source>
</evidence>
<proteinExistence type="inferred from homology"/>
<name>D6WR42_TRICA</name>
<dbReference type="InterPro" id="IPR007822">
    <property type="entry name" value="LANC-like"/>
</dbReference>
<organism evidence="4 5">
    <name type="scientific">Tribolium castaneum</name>
    <name type="common">Red flour beetle</name>
    <dbReference type="NCBI Taxonomy" id="7070"/>
    <lineage>
        <taxon>Eukaryota</taxon>
        <taxon>Metazoa</taxon>
        <taxon>Ecdysozoa</taxon>
        <taxon>Arthropoda</taxon>
        <taxon>Hexapoda</taxon>
        <taxon>Insecta</taxon>
        <taxon>Pterygota</taxon>
        <taxon>Neoptera</taxon>
        <taxon>Endopterygota</taxon>
        <taxon>Coleoptera</taxon>
        <taxon>Polyphaga</taxon>
        <taxon>Cucujiformia</taxon>
        <taxon>Tenebrionidae</taxon>
        <taxon>Tenebrionidae incertae sedis</taxon>
        <taxon>Tribolium</taxon>
    </lineage>
</organism>
<dbReference type="SMART" id="SM01260">
    <property type="entry name" value="LANC_like"/>
    <property type="match status" value="1"/>
</dbReference>
<dbReference type="FunCoup" id="D6WR42">
    <property type="interactions" value="153"/>
</dbReference>
<dbReference type="SUPFAM" id="SSF158745">
    <property type="entry name" value="LanC-like"/>
    <property type="match status" value="1"/>
</dbReference>
<dbReference type="InParanoid" id="D6WR42"/>
<dbReference type="HOGENOM" id="CLU_036244_0_1_1"/>
<reference evidence="4 5" key="2">
    <citation type="journal article" date="2010" name="Nucleic Acids Res.">
        <title>BeetleBase in 2010: revisions to provide comprehensive genomic information for Tribolium castaneum.</title>
        <authorList>
            <person name="Kim H.S."/>
            <person name="Murphy T."/>
            <person name="Xia J."/>
            <person name="Caragea D."/>
            <person name="Park Y."/>
            <person name="Beeman R.W."/>
            <person name="Lorenzen M.D."/>
            <person name="Butcher S."/>
            <person name="Manak J.R."/>
            <person name="Brown S.J."/>
        </authorList>
    </citation>
    <scope>GENOME REANNOTATION</scope>
    <source>
        <strain evidence="4 5">Georgia GA2</strain>
    </source>
</reference>
<dbReference type="eggNOG" id="KOG2787">
    <property type="taxonomic scope" value="Eukaryota"/>
</dbReference>
<dbReference type="InterPro" id="IPR020464">
    <property type="entry name" value="LanC-like_prot_euk"/>
</dbReference>
<dbReference type="GO" id="GO:0005886">
    <property type="term" value="C:plasma membrane"/>
    <property type="evidence" value="ECO:0000318"/>
    <property type="project" value="GO_Central"/>
</dbReference>
<gene>
    <name evidence="4" type="primary">AUGUSTUS-3.0.2_08840</name>
    <name evidence="4" type="ORF">TcasGA2_TC008840</name>
</gene>
<dbReference type="PANTHER" id="PTHR12736:SF7">
    <property type="entry name" value="LANC-LIKE PROTEIN 3"/>
    <property type="match status" value="1"/>
</dbReference>
<dbReference type="Gene3D" id="1.50.10.10">
    <property type="match status" value="1"/>
</dbReference>
<sequence length="429" mass="48468">MSRIFRRLFSKLDSSDLLRRKMAPPRYFPNTMPDYEGQDIDTQLPQGFLLKFMEKIIKDIEKAIKPIDRNGNDGLYLGTAGISYMYYHLSKIPNLNEHRNRFLTKAVEYLAPAFNAMRNSSQRDVPSFILGNSGVYAVASAIYRAMGDTNQSENFRKMYHDAGNICKDMQFLNCGSDELFVGRAGYVLGALWLAKETNTELPKNEIFILCNVMVESGRKYAQRRSCPCPLMYSYYQVEYLGAAHGLCTILQAILSVPGYLDLNPAHAKEVKASVDYLLSLQDRDGNFPCASDEIGSHSELVHWCHGAAGMIYLMAKAYLVWREEKYLRSCEKMGDLIWAKGLLKKGPGICHGVAGNGYAFLLLYRLTEQPKHLHRAVSFAKFMQTKQFVNQARTPDNPFSLYEGIAGTACFLGDLLCPQQAVFPFSDVF</sequence>
<keyword evidence="5" id="KW-1185">Reference proteome</keyword>
<keyword evidence="3" id="KW-0479">Metal-binding</keyword>
<dbReference type="KEGG" id="tca:664354"/>